<dbReference type="Proteomes" id="UP000800200">
    <property type="component" value="Unassembled WGS sequence"/>
</dbReference>
<evidence type="ECO:0000256" key="1">
    <source>
        <dbReference type="ARBA" id="ARBA00022737"/>
    </source>
</evidence>
<dbReference type="PANTHER" id="PTHR10039">
    <property type="entry name" value="AMELOGENIN"/>
    <property type="match status" value="1"/>
</dbReference>
<evidence type="ECO:0000259" key="2">
    <source>
        <dbReference type="Pfam" id="PF24883"/>
    </source>
</evidence>
<dbReference type="InterPro" id="IPR027417">
    <property type="entry name" value="P-loop_NTPase"/>
</dbReference>
<gene>
    <name evidence="3" type="ORF">K469DRAFT_522797</name>
</gene>
<feature type="non-terminal residue" evidence="3">
    <location>
        <position position="105"/>
    </location>
</feature>
<keyword evidence="1" id="KW-0677">Repeat</keyword>
<evidence type="ECO:0000313" key="4">
    <source>
        <dbReference type="Proteomes" id="UP000800200"/>
    </source>
</evidence>
<accession>A0A6A6DES8</accession>
<dbReference type="AlphaFoldDB" id="A0A6A6DES8"/>
<dbReference type="PANTHER" id="PTHR10039:SF15">
    <property type="entry name" value="NACHT DOMAIN-CONTAINING PROTEIN"/>
    <property type="match status" value="1"/>
</dbReference>
<reference evidence="3" key="1">
    <citation type="journal article" date="2020" name="Stud. Mycol.">
        <title>101 Dothideomycetes genomes: a test case for predicting lifestyles and emergence of pathogens.</title>
        <authorList>
            <person name="Haridas S."/>
            <person name="Albert R."/>
            <person name="Binder M."/>
            <person name="Bloem J."/>
            <person name="Labutti K."/>
            <person name="Salamov A."/>
            <person name="Andreopoulos B."/>
            <person name="Baker S."/>
            <person name="Barry K."/>
            <person name="Bills G."/>
            <person name="Bluhm B."/>
            <person name="Cannon C."/>
            <person name="Castanera R."/>
            <person name="Culley D."/>
            <person name="Daum C."/>
            <person name="Ezra D."/>
            <person name="Gonzalez J."/>
            <person name="Henrissat B."/>
            <person name="Kuo A."/>
            <person name="Liang C."/>
            <person name="Lipzen A."/>
            <person name="Lutzoni F."/>
            <person name="Magnuson J."/>
            <person name="Mondo S."/>
            <person name="Nolan M."/>
            <person name="Ohm R."/>
            <person name="Pangilinan J."/>
            <person name="Park H.-J."/>
            <person name="Ramirez L."/>
            <person name="Alfaro M."/>
            <person name="Sun H."/>
            <person name="Tritt A."/>
            <person name="Yoshinaga Y."/>
            <person name="Zwiers L.-H."/>
            <person name="Turgeon B."/>
            <person name="Goodwin S."/>
            <person name="Spatafora J."/>
            <person name="Crous P."/>
            <person name="Grigoriev I."/>
        </authorList>
    </citation>
    <scope>NUCLEOTIDE SEQUENCE</scope>
    <source>
        <strain evidence="3">CBS 207.26</strain>
    </source>
</reference>
<organism evidence="3 4">
    <name type="scientific">Zopfia rhizophila CBS 207.26</name>
    <dbReference type="NCBI Taxonomy" id="1314779"/>
    <lineage>
        <taxon>Eukaryota</taxon>
        <taxon>Fungi</taxon>
        <taxon>Dikarya</taxon>
        <taxon>Ascomycota</taxon>
        <taxon>Pezizomycotina</taxon>
        <taxon>Dothideomycetes</taxon>
        <taxon>Dothideomycetes incertae sedis</taxon>
        <taxon>Zopfiaceae</taxon>
        <taxon>Zopfia</taxon>
    </lineage>
</organism>
<dbReference type="Gene3D" id="3.40.50.300">
    <property type="entry name" value="P-loop containing nucleotide triphosphate hydrolases"/>
    <property type="match status" value="1"/>
</dbReference>
<keyword evidence="4" id="KW-1185">Reference proteome</keyword>
<dbReference type="EMBL" id="ML994715">
    <property type="protein sequence ID" value="KAF2176086.1"/>
    <property type="molecule type" value="Genomic_DNA"/>
</dbReference>
<dbReference type="OrthoDB" id="195446at2759"/>
<evidence type="ECO:0000313" key="3">
    <source>
        <dbReference type="EMBL" id="KAF2176086.1"/>
    </source>
</evidence>
<name>A0A6A6DES8_9PEZI</name>
<sequence>LAWVSKIDFEKVHEDTYARKHEQTCGWLINESKYQHWFSSSISSLLWCYGKPGIGKSVLASNVLEHITAKCGLREDTAICFAYYNYRNKQLGDVSQIIAALIKQL</sequence>
<dbReference type="Pfam" id="PF24883">
    <property type="entry name" value="NPHP3_N"/>
    <property type="match status" value="1"/>
</dbReference>
<protein>
    <recommendedName>
        <fullName evidence="2">Nephrocystin 3-like N-terminal domain-containing protein</fullName>
    </recommendedName>
</protein>
<dbReference type="InterPro" id="IPR056884">
    <property type="entry name" value="NPHP3-like_N"/>
</dbReference>
<feature type="domain" description="Nephrocystin 3-like N-terminal" evidence="2">
    <location>
        <begin position="23"/>
        <end position="105"/>
    </location>
</feature>
<feature type="non-terminal residue" evidence="3">
    <location>
        <position position="1"/>
    </location>
</feature>
<proteinExistence type="predicted"/>